<reference evidence="1" key="1">
    <citation type="submission" date="2022-01" db="EMBL/GenBank/DDBJ databases">
        <authorList>
            <person name="King R."/>
        </authorList>
    </citation>
    <scope>NUCLEOTIDE SEQUENCE</scope>
</reference>
<name>A0A9N9T8N5_DIABA</name>
<dbReference type="Proteomes" id="UP001153709">
    <property type="component" value="Chromosome 6"/>
</dbReference>
<evidence type="ECO:0000313" key="2">
    <source>
        <dbReference type="Proteomes" id="UP001153709"/>
    </source>
</evidence>
<evidence type="ECO:0000313" key="1">
    <source>
        <dbReference type="EMBL" id="CAG9836508.1"/>
    </source>
</evidence>
<protein>
    <submittedName>
        <fullName evidence="1">Uncharacterized protein</fullName>
    </submittedName>
</protein>
<gene>
    <name evidence="1" type="ORF">DIABBA_LOCUS9592</name>
</gene>
<sequence length="370" mass="40556">MDCCKQGESRKIVKQCKFTKQDGTEVDCECTCTCLCESDCQGCPGRNGCNCDCSVKTAELGPDGKYRCKCECTCSIQKKDCCKQGESRKIVKKCKFTKQDGTEVDCECTCTCLCESDCQGCPGKNGCNCDCSEKTAEQGPDGKYRCKCECTCSSQKKHCCKQGELRKIVKQCKFTKQDGTEVDCECTCTCLCESDCQGCPGKNGCNCDCSEKTAELGPDGKYRCKCECTCSSQKKDCCTQEESHKIVKQCKFTKQDGTKVDCECTCTCLCESDCQGCPGKNGCNCDCSEKTAELGPDEKYRCKCECRCSSQKKDCCKQGESRKIVKQCKFTKQDGTEVDCECTCTCLCESDCQGCPGKNGCNCDCSEKNC</sequence>
<keyword evidence="2" id="KW-1185">Reference proteome</keyword>
<accession>A0A9N9T8N5</accession>
<dbReference type="EMBL" id="OU898281">
    <property type="protein sequence ID" value="CAG9836508.1"/>
    <property type="molecule type" value="Genomic_DNA"/>
</dbReference>
<dbReference type="AlphaFoldDB" id="A0A9N9T8N5"/>
<proteinExistence type="predicted"/>
<organism evidence="1 2">
    <name type="scientific">Diabrotica balteata</name>
    <name type="common">Banded cucumber beetle</name>
    <dbReference type="NCBI Taxonomy" id="107213"/>
    <lineage>
        <taxon>Eukaryota</taxon>
        <taxon>Metazoa</taxon>
        <taxon>Ecdysozoa</taxon>
        <taxon>Arthropoda</taxon>
        <taxon>Hexapoda</taxon>
        <taxon>Insecta</taxon>
        <taxon>Pterygota</taxon>
        <taxon>Neoptera</taxon>
        <taxon>Endopterygota</taxon>
        <taxon>Coleoptera</taxon>
        <taxon>Polyphaga</taxon>
        <taxon>Cucujiformia</taxon>
        <taxon>Chrysomeloidea</taxon>
        <taxon>Chrysomelidae</taxon>
        <taxon>Galerucinae</taxon>
        <taxon>Diabroticina</taxon>
        <taxon>Diabroticites</taxon>
        <taxon>Diabrotica</taxon>
    </lineage>
</organism>